<reference evidence="2" key="1">
    <citation type="journal article" date="2023" name="Nat. Plants">
        <title>Single-cell RNA sequencing provides a high-resolution roadmap for understanding the multicellular compartmentation of specialized metabolism.</title>
        <authorList>
            <person name="Sun S."/>
            <person name="Shen X."/>
            <person name="Li Y."/>
            <person name="Li Y."/>
            <person name="Wang S."/>
            <person name="Li R."/>
            <person name="Zhang H."/>
            <person name="Shen G."/>
            <person name="Guo B."/>
            <person name="Wei J."/>
            <person name="Xu J."/>
            <person name="St-Pierre B."/>
            <person name="Chen S."/>
            <person name="Sun C."/>
        </authorList>
    </citation>
    <scope>NUCLEOTIDE SEQUENCE [LARGE SCALE GENOMIC DNA]</scope>
</reference>
<keyword evidence="2" id="KW-1185">Reference proteome</keyword>
<sequence length="158" mass="17899">MASIEVDIELKTSADKVWSSIKDYVVLFPKVFPDIYRSVEVLEGDGKSAGSLRKVTYHPTGEGMTQAAMTMFRVEFVDEENKVICVKMVDGDVLKQYKKFVDKMAVRAKEGGEDGSVVTYTIEYEKISEDTPDPLHIKDYSIDLFHKLDAYLQEEGKN</sequence>
<gene>
    <name evidence="1" type="ORF">M9H77_31421</name>
</gene>
<name>A0ACC0A0D6_CATRO</name>
<dbReference type="Proteomes" id="UP001060085">
    <property type="component" value="Linkage Group LG07"/>
</dbReference>
<dbReference type="EMBL" id="CM044707">
    <property type="protein sequence ID" value="KAI5654234.1"/>
    <property type="molecule type" value="Genomic_DNA"/>
</dbReference>
<protein>
    <submittedName>
        <fullName evidence="1">Uncharacterized protein</fullName>
    </submittedName>
</protein>
<accession>A0ACC0A0D6</accession>
<evidence type="ECO:0000313" key="2">
    <source>
        <dbReference type="Proteomes" id="UP001060085"/>
    </source>
</evidence>
<organism evidence="1 2">
    <name type="scientific">Catharanthus roseus</name>
    <name type="common">Madagascar periwinkle</name>
    <name type="synonym">Vinca rosea</name>
    <dbReference type="NCBI Taxonomy" id="4058"/>
    <lineage>
        <taxon>Eukaryota</taxon>
        <taxon>Viridiplantae</taxon>
        <taxon>Streptophyta</taxon>
        <taxon>Embryophyta</taxon>
        <taxon>Tracheophyta</taxon>
        <taxon>Spermatophyta</taxon>
        <taxon>Magnoliopsida</taxon>
        <taxon>eudicotyledons</taxon>
        <taxon>Gunneridae</taxon>
        <taxon>Pentapetalae</taxon>
        <taxon>asterids</taxon>
        <taxon>lamiids</taxon>
        <taxon>Gentianales</taxon>
        <taxon>Apocynaceae</taxon>
        <taxon>Rauvolfioideae</taxon>
        <taxon>Vinceae</taxon>
        <taxon>Catharanthinae</taxon>
        <taxon>Catharanthus</taxon>
    </lineage>
</organism>
<evidence type="ECO:0000313" key="1">
    <source>
        <dbReference type="EMBL" id="KAI5654234.1"/>
    </source>
</evidence>
<comment type="caution">
    <text evidence="1">The sequence shown here is derived from an EMBL/GenBank/DDBJ whole genome shotgun (WGS) entry which is preliminary data.</text>
</comment>
<proteinExistence type="predicted"/>